<feature type="signal peptide" evidence="2">
    <location>
        <begin position="1"/>
        <end position="26"/>
    </location>
</feature>
<feature type="compositionally biased region" description="Polar residues" evidence="1">
    <location>
        <begin position="193"/>
        <end position="202"/>
    </location>
</feature>
<dbReference type="PROSITE" id="PS51257">
    <property type="entry name" value="PROKAR_LIPOPROTEIN"/>
    <property type="match status" value="1"/>
</dbReference>
<organism evidence="3 4">
    <name type="scientific">Bacteroides coprosuis DSM 18011</name>
    <dbReference type="NCBI Taxonomy" id="679937"/>
    <lineage>
        <taxon>Bacteria</taxon>
        <taxon>Pseudomonadati</taxon>
        <taxon>Bacteroidota</taxon>
        <taxon>Bacteroidia</taxon>
        <taxon>Bacteroidales</taxon>
        <taxon>Bacteroidaceae</taxon>
        <taxon>Bacteroides</taxon>
    </lineage>
</organism>
<reference evidence="3 4" key="1">
    <citation type="journal article" date="2011" name="Stand. Genomic Sci.">
        <title>Non-contiguous finished genome sequence of Bacteroides coprosuis type strain (PC139).</title>
        <authorList>
            <person name="Land M."/>
            <person name="Held B."/>
            <person name="Gronow S."/>
            <person name="Abt B."/>
            <person name="Lucas S."/>
            <person name="Del Rio T.G."/>
            <person name="Nolan M."/>
            <person name="Tice H."/>
            <person name="Cheng J.F."/>
            <person name="Pitluck S."/>
            <person name="Liolios K."/>
            <person name="Pagani I."/>
            <person name="Ivanova N."/>
            <person name="Mavromatis K."/>
            <person name="Mikhailova N."/>
            <person name="Pati A."/>
            <person name="Tapia R."/>
            <person name="Han C."/>
            <person name="Goodwin L."/>
            <person name="Chen A."/>
            <person name="Palaniappan K."/>
            <person name="Hauser L."/>
            <person name="Brambilla E.M."/>
            <person name="Rohde M."/>
            <person name="Goker M."/>
            <person name="Detter J.C."/>
            <person name="Woyke T."/>
            <person name="Bristow J."/>
            <person name="Eisen J.A."/>
            <person name="Markowitz V."/>
            <person name="Hugenholtz P."/>
            <person name="Kyrpides N.C."/>
            <person name="Klenk H.P."/>
            <person name="Lapidus A."/>
        </authorList>
    </citation>
    <scope>NUCLEOTIDE SEQUENCE [LARGE SCALE GENOMIC DNA]</scope>
    <source>
        <strain evidence="3 4">DSM 18011</strain>
    </source>
</reference>
<keyword evidence="4" id="KW-1185">Reference proteome</keyword>
<sequence length="211" mass="23562">MKSLKNFHKTLFAVAVLCLSVGFASCSDDDDDPVAPGIEELMGMPGTYNGSVTVLTPRADESEQPAKDLTLVVTKDKELKFNNFPIKDIIYSLYETAEEADAVLEEIGNLEKNFSFETKEILEEEQQIKFDVDTEDIEIPLENGVIIKIALDDNEELGLYAKSENTEKITFKLSYKAEKVTPAEPEAKEDSTPTEPTKSGIYNFSFEKITK</sequence>
<feature type="chain" id="PRO_5003303868" description="DUF4840 domain-containing protein" evidence="2">
    <location>
        <begin position="27"/>
        <end position="211"/>
    </location>
</feature>
<evidence type="ECO:0000256" key="1">
    <source>
        <dbReference type="SAM" id="MobiDB-lite"/>
    </source>
</evidence>
<dbReference type="OrthoDB" id="1098722at2"/>
<evidence type="ECO:0008006" key="5">
    <source>
        <dbReference type="Google" id="ProtNLM"/>
    </source>
</evidence>
<feature type="compositionally biased region" description="Basic and acidic residues" evidence="1">
    <location>
        <begin position="179"/>
        <end position="191"/>
    </location>
</feature>
<proteinExistence type="predicted"/>
<keyword evidence="2" id="KW-0732">Signal</keyword>
<gene>
    <name evidence="3" type="ORF">Bcop_0803</name>
</gene>
<dbReference type="HOGENOM" id="CLU_1302855_0_0_10"/>
<evidence type="ECO:0000313" key="3">
    <source>
        <dbReference type="EMBL" id="EGJ71017.1"/>
    </source>
</evidence>
<accession>F3ZT55</accession>
<evidence type="ECO:0000313" key="4">
    <source>
        <dbReference type="Proteomes" id="UP000018439"/>
    </source>
</evidence>
<dbReference type="Proteomes" id="UP000018439">
    <property type="component" value="Chromosome"/>
</dbReference>
<feature type="region of interest" description="Disordered" evidence="1">
    <location>
        <begin position="179"/>
        <end position="211"/>
    </location>
</feature>
<protein>
    <recommendedName>
        <fullName evidence="5">DUF4840 domain-containing protein</fullName>
    </recommendedName>
</protein>
<dbReference type="EMBL" id="CM001167">
    <property type="protein sequence ID" value="EGJ71017.1"/>
    <property type="molecule type" value="Genomic_DNA"/>
</dbReference>
<name>F3ZT55_9BACE</name>
<dbReference type="AlphaFoldDB" id="F3ZT55"/>
<evidence type="ECO:0000256" key="2">
    <source>
        <dbReference type="SAM" id="SignalP"/>
    </source>
</evidence>